<keyword evidence="12" id="KW-1185">Reference proteome</keyword>
<proteinExistence type="inferred from homology"/>
<dbReference type="SUPFAM" id="SSF52540">
    <property type="entry name" value="P-loop containing nucleoside triphosphate hydrolases"/>
    <property type="match status" value="1"/>
</dbReference>
<dbReference type="CDD" id="cd00071">
    <property type="entry name" value="GMPK"/>
    <property type="match status" value="1"/>
</dbReference>
<evidence type="ECO:0000256" key="4">
    <source>
        <dbReference type="ARBA" id="ARBA00022679"/>
    </source>
</evidence>
<evidence type="ECO:0000256" key="1">
    <source>
        <dbReference type="ARBA" id="ARBA00005790"/>
    </source>
</evidence>
<comment type="similarity">
    <text evidence="1 9">Belongs to the guanylate kinase family.</text>
</comment>
<dbReference type="InterPro" id="IPR020590">
    <property type="entry name" value="Guanylate_kinase_CS"/>
</dbReference>
<feature type="domain" description="Guanylate kinase-like" evidence="10">
    <location>
        <begin position="24"/>
        <end position="202"/>
    </location>
</feature>
<dbReference type="HAMAP" id="MF_00328">
    <property type="entry name" value="Guanylate_kinase"/>
    <property type="match status" value="1"/>
</dbReference>
<dbReference type="SMART" id="SM00072">
    <property type="entry name" value="GuKc"/>
    <property type="match status" value="1"/>
</dbReference>
<dbReference type="Gene3D" id="3.30.63.10">
    <property type="entry name" value="Guanylate Kinase phosphate binding domain"/>
    <property type="match status" value="1"/>
</dbReference>
<keyword evidence="9" id="KW-0963">Cytoplasm</keyword>
<dbReference type="GO" id="GO:0005829">
    <property type="term" value="C:cytosol"/>
    <property type="evidence" value="ECO:0007669"/>
    <property type="project" value="TreeGrafter"/>
</dbReference>
<reference evidence="11 12" key="1">
    <citation type="submission" date="2018-10" db="EMBL/GenBank/DDBJ databases">
        <authorList>
            <person name="Criscuolo A."/>
        </authorList>
    </citation>
    <scope>NUCLEOTIDE SEQUENCE [LARGE SCALE GENOMIC DNA]</scope>
    <source>
        <strain evidence="11">DnA1</strain>
    </source>
</reference>
<dbReference type="InterPro" id="IPR027417">
    <property type="entry name" value="P-loop_NTPase"/>
</dbReference>
<dbReference type="AlphaFoldDB" id="A0A3P4B939"/>
<dbReference type="GO" id="GO:0004385">
    <property type="term" value="F:GMP kinase activity"/>
    <property type="evidence" value="ECO:0007669"/>
    <property type="project" value="UniProtKB-UniRule"/>
</dbReference>
<evidence type="ECO:0000256" key="9">
    <source>
        <dbReference type="HAMAP-Rule" id="MF_00328"/>
    </source>
</evidence>
<dbReference type="FunFam" id="3.30.63.10:FF:000002">
    <property type="entry name" value="Guanylate kinase 1"/>
    <property type="match status" value="1"/>
</dbReference>
<feature type="binding site" evidence="9">
    <location>
        <begin position="31"/>
        <end position="38"/>
    </location>
    <ligand>
        <name>ATP</name>
        <dbReference type="ChEBI" id="CHEBI:30616"/>
    </ligand>
</feature>
<evidence type="ECO:0000256" key="6">
    <source>
        <dbReference type="ARBA" id="ARBA00022777"/>
    </source>
</evidence>
<evidence type="ECO:0000256" key="7">
    <source>
        <dbReference type="ARBA" id="ARBA00022840"/>
    </source>
</evidence>
<dbReference type="EMBL" id="UWPJ01000043">
    <property type="protein sequence ID" value="VCU72572.1"/>
    <property type="molecule type" value="Genomic_DNA"/>
</dbReference>
<name>A0A3P4B939_9BURK</name>
<comment type="catalytic activity">
    <reaction evidence="9">
        <text>GMP + ATP = GDP + ADP</text>
        <dbReference type="Rhea" id="RHEA:20780"/>
        <dbReference type="ChEBI" id="CHEBI:30616"/>
        <dbReference type="ChEBI" id="CHEBI:58115"/>
        <dbReference type="ChEBI" id="CHEBI:58189"/>
        <dbReference type="ChEBI" id="CHEBI:456216"/>
        <dbReference type="EC" id="2.7.4.8"/>
    </reaction>
</comment>
<dbReference type="Pfam" id="PF00625">
    <property type="entry name" value="Guanylate_kin"/>
    <property type="match status" value="1"/>
</dbReference>
<sequence length="231" mass="25579">MRGAFGDSTLWSLLPEFSMPPRAGNVFMVVAPSGAGKSSLVNALLQARPEIRLSISCTTRAPRPGETDGQQYHFVSVPAFEKMEREEALLEWAEVHGNYYGTPRDWILRQTEDGNDVLLEIDWQGARQVRSRFPDAIGIFILPPSIEALEARLTDRGQDEPHVIARRLLAAGGEFAHAPEFEYVIINQDFSAALADLTTIVTAARLRFRSQAARHANLFSELGIPHTSAPL</sequence>
<keyword evidence="5 9" id="KW-0547">Nucleotide-binding</keyword>
<keyword evidence="4 9" id="KW-0808">Transferase</keyword>
<evidence type="ECO:0000313" key="12">
    <source>
        <dbReference type="Proteomes" id="UP000277294"/>
    </source>
</evidence>
<dbReference type="PROSITE" id="PS50052">
    <property type="entry name" value="GUANYLATE_KINASE_2"/>
    <property type="match status" value="1"/>
</dbReference>
<gene>
    <name evidence="9 11" type="primary">gmk</name>
    <name evidence="11" type="ORF">PIGHUM_04674</name>
</gene>
<organism evidence="11 12">
    <name type="scientific">Pigmentiphaga humi</name>
    <dbReference type="NCBI Taxonomy" id="2478468"/>
    <lineage>
        <taxon>Bacteria</taxon>
        <taxon>Pseudomonadati</taxon>
        <taxon>Pseudomonadota</taxon>
        <taxon>Betaproteobacteria</taxon>
        <taxon>Burkholderiales</taxon>
        <taxon>Alcaligenaceae</taxon>
        <taxon>Pigmentiphaga</taxon>
    </lineage>
</organism>
<dbReference type="GO" id="GO:0005524">
    <property type="term" value="F:ATP binding"/>
    <property type="evidence" value="ECO:0007669"/>
    <property type="project" value="UniProtKB-UniRule"/>
</dbReference>
<evidence type="ECO:0000256" key="5">
    <source>
        <dbReference type="ARBA" id="ARBA00022741"/>
    </source>
</evidence>
<evidence type="ECO:0000256" key="8">
    <source>
        <dbReference type="ARBA" id="ARBA00030128"/>
    </source>
</evidence>
<comment type="subcellular location">
    <subcellularLocation>
        <location evidence="9">Cytoplasm</location>
    </subcellularLocation>
</comment>
<evidence type="ECO:0000313" key="11">
    <source>
        <dbReference type="EMBL" id="VCU72572.1"/>
    </source>
</evidence>
<dbReference type="PROSITE" id="PS00856">
    <property type="entry name" value="GUANYLATE_KINASE_1"/>
    <property type="match status" value="1"/>
</dbReference>
<dbReference type="EC" id="2.7.4.8" evidence="2 9"/>
<dbReference type="InterPro" id="IPR008145">
    <property type="entry name" value="GK/Ca_channel_bsu"/>
</dbReference>
<dbReference type="InterPro" id="IPR017665">
    <property type="entry name" value="Guanylate_kinase"/>
</dbReference>
<evidence type="ECO:0000259" key="10">
    <source>
        <dbReference type="PROSITE" id="PS50052"/>
    </source>
</evidence>
<keyword evidence="6 9" id="KW-0418">Kinase</keyword>
<evidence type="ECO:0000256" key="2">
    <source>
        <dbReference type="ARBA" id="ARBA00012961"/>
    </source>
</evidence>
<dbReference type="Gene3D" id="3.40.50.300">
    <property type="entry name" value="P-loop containing nucleotide triphosphate hydrolases"/>
    <property type="match status" value="1"/>
</dbReference>
<protein>
    <recommendedName>
        <fullName evidence="3 9">Guanylate kinase</fullName>
        <ecNumber evidence="2 9">2.7.4.8</ecNumber>
    </recommendedName>
    <alternativeName>
        <fullName evidence="8 9">GMP kinase</fullName>
    </alternativeName>
</protein>
<dbReference type="InterPro" id="IPR008144">
    <property type="entry name" value="Guanylate_kin-like_dom"/>
</dbReference>
<dbReference type="PANTHER" id="PTHR23117:SF13">
    <property type="entry name" value="GUANYLATE KINASE"/>
    <property type="match status" value="1"/>
</dbReference>
<accession>A0A3P4B939</accession>
<comment type="function">
    <text evidence="9">Essential for recycling GMP and indirectly, cGMP.</text>
</comment>
<dbReference type="Proteomes" id="UP000277294">
    <property type="component" value="Unassembled WGS sequence"/>
</dbReference>
<dbReference type="NCBIfam" id="TIGR03263">
    <property type="entry name" value="guanyl_kin"/>
    <property type="match status" value="1"/>
</dbReference>
<dbReference type="PANTHER" id="PTHR23117">
    <property type="entry name" value="GUANYLATE KINASE-RELATED"/>
    <property type="match status" value="1"/>
</dbReference>
<keyword evidence="7 9" id="KW-0067">ATP-binding</keyword>
<evidence type="ECO:0000256" key="3">
    <source>
        <dbReference type="ARBA" id="ARBA00016296"/>
    </source>
</evidence>